<dbReference type="PANTHER" id="PTHR23301">
    <property type="entry name" value="CHITIN BINDING PERITROPHIN-A"/>
    <property type="match status" value="1"/>
</dbReference>
<evidence type="ECO:0000313" key="10">
    <source>
        <dbReference type="Proteomes" id="UP000276991"/>
    </source>
</evidence>
<dbReference type="EMBL" id="UPTC01000506">
    <property type="protein sequence ID" value="VBB28959.1"/>
    <property type="molecule type" value="Genomic_DNA"/>
</dbReference>
<evidence type="ECO:0000256" key="6">
    <source>
        <dbReference type="SAM" id="SignalP"/>
    </source>
</evidence>
<reference evidence="8 10" key="1">
    <citation type="submission" date="2018-08" db="EMBL/GenBank/DDBJ databases">
        <authorList>
            <person name="Laetsch R D."/>
            <person name="Stevens L."/>
            <person name="Kumar S."/>
            <person name="Blaxter L. M."/>
        </authorList>
    </citation>
    <scope>NUCLEOTIDE SEQUENCE [LARGE SCALE GENOMIC DNA]</scope>
</reference>
<feature type="chain" id="PRO_5036117695" description="Chitin-binding type-2 domain-containing protein" evidence="6">
    <location>
        <begin position="18"/>
        <end position="184"/>
    </location>
</feature>
<dbReference type="PANTHER" id="PTHR23301:SF106">
    <property type="entry name" value="CHITIN-BINDING TYPE-2 DOMAIN-CONTAINING PROTEIN-RELATED"/>
    <property type="match status" value="1"/>
</dbReference>
<feature type="domain" description="Chitin-binding type-2" evidence="7">
    <location>
        <begin position="59"/>
        <end position="111"/>
    </location>
</feature>
<evidence type="ECO:0000313" key="8">
    <source>
        <dbReference type="EMBL" id="VBB28959.1"/>
    </source>
</evidence>
<dbReference type="Proteomes" id="UP000276991">
    <property type="component" value="Unassembled WGS sequence"/>
</dbReference>
<dbReference type="InterPro" id="IPR051940">
    <property type="entry name" value="Chitin_bind-dev_reg"/>
</dbReference>
<dbReference type="Gene3D" id="2.170.140.10">
    <property type="entry name" value="Chitin binding domain"/>
    <property type="match status" value="2"/>
</dbReference>
<sequence length="184" mass="20834">MFVTVLLIFFGTVNVQCEREYQTVINPSQNPFQQSRNVGGSIVISGNQQPIDRNYSRTAIGCNPGDIAPTGDNCTAYYECINGYYKLRFCPTNTFFNPTLKRCHADYVCPNRAYKLPTSPLSPCKYGELRADERSCENYYSCAGSDRRHFERRTCPAGTIFDRTLNRCISNTAGNKCQQSIQQE</sequence>
<keyword evidence="2 6" id="KW-0732">Signal</keyword>
<organism evidence="8 10">
    <name type="scientific">Acanthocheilonema viteae</name>
    <name type="common">Filarial nematode worm</name>
    <name type="synonym">Dipetalonema viteae</name>
    <dbReference type="NCBI Taxonomy" id="6277"/>
    <lineage>
        <taxon>Eukaryota</taxon>
        <taxon>Metazoa</taxon>
        <taxon>Ecdysozoa</taxon>
        <taxon>Nematoda</taxon>
        <taxon>Chromadorea</taxon>
        <taxon>Rhabditida</taxon>
        <taxon>Spirurina</taxon>
        <taxon>Spiruromorpha</taxon>
        <taxon>Filarioidea</taxon>
        <taxon>Onchocercidae</taxon>
        <taxon>Acanthocheilonema</taxon>
    </lineage>
</organism>
<evidence type="ECO:0000256" key="1">
    <source>
        <dbReference type="ARBA" id="ARBA00022669"/>
    </source>
</evidence>
<keyword evidence="3" id="KW-0677">Repeat</keyword>
<evidence type="ECO:0000256" key="2">
    <source>
        <dbReference type="ARBA" id="ARBA00022729"/>
    </source>
</evidence>
<keyword evidence="5" id="KW-0325">Glycoprotein</keyword>
<gene>
    <name evidence="8" type="ORF">NAV_LOCUS3768</name>
    <name evidence="9" type="ORF">NAV_LOCUS7938</name>
</gene>
<dbReference type="GO" id="GO:0005576">
    <property type="term" value="C:extracellular region"/>
    <property type="evidence" value="ECO:0007669"/>
    <property type="project" value="InterPro"/>
</dbReference>
<evidence type="ECO:0000256" key="3">
    <source>
        <dbReference type="ARBA" id="ARBA00022737"/>
    </source>
</evidence>
<dbReference type="PROSITE" id="PS50940">
    <property type="entry name" value="CHIT_BIND_II"/>
    <property type="match status" value="2"/>
</dbReference>
<dbReference type="STRING" id="6277.A0A498SAZ1"/>
<dbReference type="EMBL" id="UPTC01002181">
    <property type="protein sequence ID" value="VBB33147.1"/>
    <property type="molecule type" value="Genomic_DNA"/>
</dbReference>
<proteinExistence type="predicted"/>
<feature type="signal peptide" evidence="6">
    <location>
        <begin position="1"/>
        <end position="17"/>
    </location>
</feature>
<dbReference type="SUPFAM" id="SSF57625">
    <property type="entry name" value="Invertebrate chitin-binding proteins"/>
    <property type="match status" value="2"/>
</dbReference>
<dbReference type="OrthoDB" id="5846329at2759"/>
<dbReference type="InterPro" id="IPR036508">
    <property type="entry name" value="Chitin-bd_dom_sf"/>
</dbReference>
<dbReference type="InterPro" id="IPR002557">
    <property type="entry name" value="Chitin-bd_dom"/>
</dbReference>
<keyword evidence="1" id="KW-0147">Chitin-binding</keyword>
<accession>A0A498SAZ1</accession>
<dbReference type="AlphaFoldDB" id="A0A498SAZ1"/>
<evidence type="ECO:0000256" key="4">
    <source>
        <dbReference type="ARBA" id="ARBA00023157"/>
    </source>
</evidence>
<dbReference type="SMART" id="SM00494">
    <property type="entry name" value="ChtBD2"/>
    <property type="match status" value="2"/>
</dbReference>
<dbReference type="Pfam" id="PF01607">
    <property type="entry name" value="CBM_14"/>
    <property type="match status" value="2"/>
</dbReference>
<name>A0A498SAZ1_ACAVI</name>
<dbReference type="GO" id="GO:0008061">
    <property type="term" value="F:chitin binding"/>
    <property type="evidence" value="ECO:0007669"/>
    <property type="project" value="UniProtKB-KW"/>
</dbReference>
<evidence type="ECO:0000259" key="7">
    <source>
        <dbReference type="PROSITE" id="PS50940"/>
    </source>
</evidence>
<protein>
    <recommendedName>
        <fullName evidence="7">Chitin-binding type-2 domain-containing protein</fullName>
    </recommendedName>
</protein>
<evidence type="ECO:0000313" key="9">
    <source>
        <dbReference type="EMBL" id="VBB33147.1"/>
    </source>
</evidence>
<feature type="domain" description="Chitin-binding type-2" evidence="7">
    <location>
        <begin position="121"/>
        <end position="179"/>
    </location>
</feature>
<keyword evidence="4" id="KW-1015">Disulfide bond</keyword>
<keyword evidence="10" id="KW-1185">Reference proteome</keyword>
<evidence type="ECO:0000256" key="5">
    <source>
        <dbReference type="ARBA" id="ARBA00023180"/>
    </source>
</evidence>
<feature type="non-terminal residue" evidence="8">
    <location>
        <position position="184"/>
    </location>
</feature>